<dbReference type="OrthoDB" id="9813435at2"/>
<dbReference type="EC" id="3.2.1.1" evidence="3"/>
<evidence type="ECO:0000259" key="10">
    <source>
        <dbReference type="Pfam" id="PF00082"/>
    </source>
</evidence>
<dbReference type="InterPro" id="IPR050131">
    <property type="entry name" value="Peptidase_S8_subtilisin-like"/>
</dbReference>
<dbReference type="InterPro" id="IPR013784">
    <property type="entry name" value="Carb-bd-like_fold"/>
</dbReference>
<dbReference type="GO" id="GO:0005975">
    <property type="term" value="P:carbohydrate metabolic process"/>
    <property type="evidence" value="ECO:0007669"/>
    <property type="project" value="UniProtKB-ARBA"/>
</dbReference>
<evidence type="ECO:0000256" key="8">
    <source>
        <dbReference type="PROSITE-ProRule" id="PRU01240"/>
    </source>
</evidence>
<dbReference type="GO" id="GO:0004556">
    <property type="term" value="F:alpha-amylase activity"/>
    <property type="evidence" value="ECO:0007669"/>
    <property type="project" value="UniProtKB-EC"/>
</dbReference>
<dbReference type="Pfam" id="PF13620">
    <property type="entry name" value="CarboxypepD_reg"/>
    <property type="match status" value="2"/>
</dbReference>
<evidence type="ECO:0000313" key="11">
    <source>
        <dbReference type="EMBL" id="TDE01491.1"/>
    </source>
</evidence>
<keyword evidence="4 8" id="KW-0645">Protease</keyword>
<dbReference type="Proteomes" id="UP000294739">
    <property type="component" value="Unassembled WGS sequence"/>
</dbReference>
<evidence type="ECO:0000313" key="12">
    <source>
        <dbReference type="Proteomes" id="UP000294739"/>
    </source>
</evidence>
<feature type="chain" id="PRO_5039355349" description="alpha-amylase" evidence="9">
    <location>
        <begin position="27"/>
        <end position="1267"/>
    </location>
</feature>
<dbReference type="InterPro" id="IPR013783">
    <property type="entry name" value="Ig-like_fold"/>
</dbReference>
<evidence type="ECO:0000256" key="9">
    <source>
        <dbReference type="SAM" id="SignalP"/>
    </source>
</evidence>
<proteinExistence type="inferred from homology"/>
<keyword evidence="6 8" id="KW-0720">Serine protease</keyword>
<dbReference type="Gene3D" id="2.60.40.1120">
    <property type="entry name" value="Carboxypeptidase-like, regulatory domain"/>
    <property type="match status" value="2"/>
</dbReference>
<comment type="catalytic activity">
    <reaction evidence="1">
        <text>Endohydrolysis of (1-&gt;4)-alpha-D-glucosidic linkages in polysaccharides containing three or more (1-&gt;4)-alpha-linked D-glucose units.</text>
        <dbReference type="EC" id="3.2.1.1"/>
    </reaction>
</comment>
<organism evidence="11 12">
    <name type="scientific">Jiangella asiatica</name>
    <dbReference type="NCBI Taxonomy" id="2530372"/>
    <lineage>
        <taxon>Bacteria</taxon>
        <taxon>Bacillati</taxon>
        <taxon>Actinomycetota</taxon>
        <taxon>Actinomycetes</taxon>
        <taxon>Jiangellales</taxon>
        <taxon>Jiangellaceae</taxon>
        <taxon>Jiangella</taxon>
    </lineage>
</organism>
<dbReference type="Pfam" id="PF00082">
    <property type="entry name" value="Peptidase_S8"/>
    <property type="match status" value="1"/>
</dbReference>
<dbReference type="InterPro" id="IPR023828">
    <property type="entry name" value="Peptidase_S8_Ser-AS"/>
</dbReference>
<dbReference type="GO" id="GO:0030246">
    <property type="term" value="F:carbohydrate binding"/>
    <property type="evidence" value="ECO:0007669"/>
    <property type="project" value="InterPro"/>
</dbReference>
<comment type="similarity">
    <text evidence="2 8">Belongs to the peptidase S8 family.</text>
</comment>
<evidence type="ECO:0000256" key="2">
    <source>
        <dbReference type="ARBA" id="ARBA00011073"/>
    </source>
</evidence>
<dbReference type="AlphaFoldDB" id="A0A4R5CRN5"/>
<dbReference type="SUPFAM" id="SSF52743">
    <property type="entry name" value="Subtilisin-like"/>
    <property type="match status" value="1"/>
</dbReference>
<dbReference type="PRINTS" id="PR00723">
    <property type="entry name" value="SUBTILISIN"/>
</dbReference>
<evidence type="ECO:0000256" key="1">
    <source>
        <dbReference type="ARBA" id="ARBA00000548"/>
    </source>
</evidence>
<dbReference type="GO" id="GO:0006508">
    <property type="term" value="P:proteolysis"/>
    <property type="evidence" value="ECO:0007669"/>
    <property type="project" value="UniProtKB-KW"/>
</dbReference>
<evidence type="ECO:0000256" key="4">
    <source>
        <dbReference type="ARBA" id="ARBA00022670"/>
    </source>
</evidence>
<feature type="domain" description="Peptidase S8/S53" evidence="10">
    <location>
        <begin position="197"/>
        <end position="489"/>
    </location>
</feature>
<evidence type="ECO:0000256" key="6">
    <source>
        <dbReference type="ARBA" id="ARBA00022825"/>
    </source>
</evidence>
<dbReference type="EMBL" id="SMKZ01000041">
    <property type="protein sequence ID" value="TDE01491.1"/>
    <property type="molecule type" value="Genomic_DNA"/>
</dbReference>
<evidence type="ECO:0000256" key="3">
    <source>
        <dbReference type="ARBA" id="ARBA00012595"/>
    </source>
</evidence>
<keyword evidence="5 8" id="KW-0378">Hydrolase</keyword>
<dbReference type="SUPFAM" id="SSF49464">
    <property type="entry name" value="Carboxypeptidase regulatory domain-like"/>
    <property type="match status" value="1"/>
</dbReference>
<dbReference type="Gene3D" id="3.40.50.200">
    <property type="entry name" value="Peptidase S8/S53 domain"/>
    <property type="match status" value="1"/>
</dbReference>
<feature type="signal peptide" evidence="9">
    <location>
        <begin position="1"/>
        <end position="26"/>
    </location>
</feature>
<dbReference type="InterPro" id="IPR008969">
    <property type="entry name" value="CarboxyPept-like_regulatory"/>
</dbReference>
<dbReference type="PROSITE" id="PS00138">
    <property type="entry name" value="SUBTILASE_SER"/>
    <property type="match status" value="1"/>
</dbReference>
<dbReference type="SUPFAM" id="SSF49452">
    <property type="entry name" value="Starch-binding domain-like"/>
    <property type="match status" value="1"/>
</dbReference>
<gene>
    <name evidence="11" type="ORF">E1269_23210</name>
</gene>
<accession>A0A4R5CRN5</accession>
<evidence type="ECO:0000256" key="7">
    <source>
        <dbReference type="ARBA" id="ARBA00030238"/>
    </source>
</evidence>
<keyword evidence="12" id="KW-1185">Reference proteome</keyword>
<dbReference type="PROSITE" id="PS51892">
    <property type="entry name" value="SUBTILASE"/>
    <property type="match status" value="1"/>
</dbReference>
<dbReference type="RefSeq" id="WP_131899022.1">
    <property type="nucleotide sequence ID" value="NZ_SMKZ01000041.1"/>
</dbReference>
<dbReference type="InParanoid" id="A0A4R5CRN5"/>
<feature type="active site" description="Charge relay system" evidence="8">
    <location>
        <position position="257"/>
    </location>
</feature>
<dbReference type="InterPro" id="IPR036852">
    <property type="entry name" value="Peptidase_S8/S53_dom_sf"/>
</dbReference>
<keyword evidence="9" id="KW-0732">Signal</keyword>
<name>A0A4R5CRN5_9ACTN</name>
<feature type="active site" description="Charge relay system" evidence="8">
    <location>
        <position position="206"/>
    </location>
</feature>
<evidence type="ECO:0000256" key="5">
    <source>
        <dbReference type="ARBA" id="ARBA00022801"/>
    </source>
</evidence>
<dbReference type="GO" id="GO:0004252">
    <property type="term" value="F:serine-type endopeptidase activity"/>
    <property type="evidence" value="ECO:0007669"/>
    <property type="project" value="UniProtKB-UniRule"/>
</dbReference>
<dbReference type="PANTHER" id="PTHR43806">
    <property type="entry name" value="PEPTIDASE S8"/>
    <property type="match status" value="1"/>
</dbReference>
<comment type="caution">
    <text evidence="11">The sequence shown here is derived from an EMBL/GenBank/DDBJ whole genome shotgun (WGS) entry which is preliminary data.</text>
</comment>
<sequence>MSARRRAGMAAMAGLAWVFAALPGSAAPAEPPAGAAPGGATALIAPDLLAQAEEAARTGEPLDVVVAFAAAPDLDVLAGDQEAVVAGLQAAAAGSRTAFEARLAEGGTFAGATVLNSLWIDNSVLVRLPAAEAAAQVSALARAPDVAWIAPNAEVRAAEATTTAAGTQRTPDAVVDRTWGVDRIGAHRVWDELEVDGSGVRVATLDTGVDIGHPDLAGRMAVDDQAEPSDETHPGGWMEFDSYGQRVRSAPHDTTGHGTHVSGTIHGGDESGVAVGVAPGAQLMHGLILPGGTGTLYQLMAGMQWAIDPVDVHGEPAGEPADVVNMSLSQVGFHPAMIAPTRAIRAAGIVPVFSIGDGCPPGLTSNPANVYEAVAVGTTDGTDAVDPSSCGGVVDRSNWPNAPATWPDSYVKPDLTAPGTDVYSTLPGGGYGHLSGTSAATPHVAGTVALMLSARPGLVVDDVQRVLAQTAIFDARHGYERPNERYGQGRVDALRAVSEVALSSGLTGTVTDAVTGGPVEGATVIVTGDDSGRTTRTDEAGRYTLLLEPGTYELTAGGFGYGDAARTAVVRADAVTTADAALTPSPSGSVAGTVTYADTGSPVPGVDVALAGTPLTAVTGSDGRYRFDGVPAGDWAVTAHSATLPDPDPLPVTVAAGATAALDVELRAPLPTVATLGDDIGHLRGFLAGQDIEAVPITWERAGGDLSGFGTVVVSYAAGVTEGELTALLDAADASGTGIVFLDTWHWDPFGISLLVDYLGNPAARYEDGGIAVEGDLYYEVLADHPIFAGWEVGDRILIDELSLNRFHAWFEGYAGDDREVIGTIGRTDTGTVGDAVAVQQRPTNRHVLLSAHGTTTSNHPGTWTDDAGTVFTNALAWAGPVPDPALPRVVEWNLRVDEAVTTAGGEVVVSADVTNVGGSPVTHTAELVVHGAVAATAEVTLEPGETRTVSWPLRRDEARVYPVRVGEEAATFRVRPPRVELTTLPGATVELVDPSGEWLMPLGGTDAAGRLTFEPPVAGDHVVVVRDAEHLLVEPVTVTGDEALDLRPDVAGLAAVDLRLDSIGGGHTAVSYLRHELTGALGFPFPAGTVLVTPGRYDVQHVHTVRAFEHDSWAVSAVAPLPAATAGATSTVSFGGPAVAAATATVAGTQLTIDWSVTDAHGLVFVSMGEPGPRRAPAGATVLEDVTGLLTGAGARETEVVIRLFGPSGAQLHGGGVGWGEGTLTRDLTSYADPVPAGTYRVTLTAETGGYPPGELVATARARVRP</sequence>
<dbReference type="PANTHER" id="PTHR43806:SF11">
    <property type="entry name" value="CEREVISIN-RELATED"/>
    <property type="match status" value="1"/>
</dbReference>
<dbReference type="Gene3D" id="2.60.40.10">
    <property type="entry name" value="Immunoglobulins"/>
    <property type="match status" value="1"/>
</dbReference>
<reference evidence="11 12" key="1">
    <citation type="submission" date="2019-03" db="EMBL/GenBank/DDBJ databases">
        <title>Draft genome sequences of novel Actinobacteria.</title>
        <authorList>
            <person name="Sahin N."/>
            <person name="Ay H."/>
            <person name="Saygin H."/>
        </authorList>
    </citation>
    <scope>NUCLEOTIDE SEQUENCE [LARGE SCALE GENOMIC DNA]</scope>
    <source>
        <strain evidence="11 12">5K138</strain>
    </source>
</reference>
<protein>
    <recommendedName>
        <fullName evidence="3">alpha-amylase</fullName>
        <ecNumber evidence="3">3.2.1.1</ecNumber>
    </recommendedName>
    <alternativeName>
        <fullName evidence="7">1,4-alpha-D-glucan glucanohydrolase</fullName>
    </alternativeName>
</protein>
<feature type="active site" description="Charge relay system" evidence="8">
    <location>
        <position position="438"/>
    </location>
</feature>
<dbReference type="InterPro" id="IPR000209">
    <property type="entry name" value="Peptidase_S8/S53_dom"/>
</dbReference>
<dbReference type="InterPro" id="IPR015500">
    <property type="entry name" value="Peptidase_S8_subtilisin-rel"/>
</dbReference>